<dbReference type="Gene3D" id="3.40.50.300">
    <property type="entry name" value="P-loop containing nucleotide triphosphate hydrolases"/>
    <property type="match status" value="1"/>
</dbReference>
<feature type="domain" description="CobW/HypB/UreG nucleotide-binding" evidence="1">
    <location>
        <begin position="9"/>
        <end position="188"/>
    </location>
</feature>
<reference evidence="3" key="1">
    <citation type="submission" date="2012-06" db="EMBL/GenBank/DDBJ databases">
        <title>Complete sequence of chromosome of Desulfomonile tiedjei DSM 6799.</title>
        <authorList>
            <person name="Lucas S."/>
            <person name="Copeland A."/>
            <person name="Lapidus A."/>
            <person name="Glavina del Rio T."/>
            <person name="Dalin E."/>
            <person name="Tice H."/>
            <person name="Bruce D."/>
            <person name="Goodwin L."/>
            <person name="Pitluck S."/>
            <person name="Peters L."/>
            <person name="Ovchinnikova G."/>
            <person name="Zeytun A."/>
            <person name="Lu M."/>
            <person name="Kyrpides N."/>
            <person name="Mavromatis K."/>
            <person name="Ivanova N."/>
            <person name="Brettin T."/>
            <person name="Detter J.C."/>
            <person name="Han C."/>
            <person name="Larimer F."/>
            <person name="Land M."/>
            <person name="Hauser L."/>
            <person name="Markowitz V."/>
            <person name="Cheng J.-F."/>
            <person name="Hugenholtz P."/>
            <person name="Woyke T."/>
            <person name="Wu D."/>
            <person name="Spring S."/>
            <person name="Schroeder M."/>
            <person name="Brambilla E."/>
            <person name="Klenk H.-P."/>
            <person name="Eisen J.A."/>
        </authorList>
    </citation>
    <scope>NUCLEOTIDE SEQUENCE [LARGE SCALE GENOMIC DNA]</scope>
    <source>
        <strain evidence="3">ATCC 49306 / DSM 6799 / DCB-1</strain>
    </source>
</reference>
<dbReference type="OrthoDB" id="9808822at2"/>
<sequence length="363" mass="39768">MGQTPWLFFVGGFLGAGKTTAINGLSKLLAQKGTKVAAITNDQAAGLVDTFFLSGEGIPAEEVAGSCFCCNFDGLTEAIDHSVQKVEPEIILAEPVGSCTDIVATVIRPMQHLMRDKVSVFGYSVLVEPDRWKELRQGEDVPWSMKFLFDKQIEEADIVVITKIDTLTHEELTKIRSDFESRYPHVKVFPVSARTGSGMEEWLNFVQNSVPGDRWLKEIDYQKYAEAEAEMGWLNAQATLKFPIPVDGKAVTGKIVEEIRNEVARRGGRVGHLKLLAVARTGSIKAGITVSGEHLEVDGTFTGPLSELQLTVNIRAAVSPGDLSETVNSTLTLIKNSDNAEVDLSYVNTFRPSPPNPTHRYST</sequence>
<dbReference type="EMBL" id="CP003360">
    <property type="protein sequence ID" value="AFM23605.1"/>
    <property type="molecule type" value="Genomic_DNA"/>
</dbReference>
<dbReference type="InterPro" id="IPR027417">
    <property type="entry name" value="P-loop_NTPase"/>
</dbReference>
<gene>
    <name evidence="2" type="ordered locus">Desti_0884</name>
</gene>
<evidence type="ECO:0000313" key="2">
    <source>
        <dbReference type="EMBL" id="AFM23605.1"/>
    </source>
</evidence>
<dbReference type="STRING" id="706587.Desti_0884"/>
<dbReference type="GO" id="GO:0005737">
    <property type="term" value="C:cytoplasm"/>
    <property type="evidence" value="ECO:0007669"/>
    <property type="project" value="TreeGrafter"/>
</dbReference>
<keyword evidence="3" id="KW-1185">Reference proteome</keyword>
<dbReference type="PANTHER" id="PTHR13748">
    <property type="entry name" value="COBW-RELATED"/>
    <property type="match status" value="1"/>
</dbReference>
<accession>I4C214</accession>
<organism evidence="2 3">
    <name type="scientific">Desulfomonile tiedjei (strain ATCC 49306 / DSM 6799 / DCB-1)</name>
    <dbReference type="NCBI Taxonomy" id="706587"/>
    <lineage>
        <taxon>Bacteria</taxon>
        <taxon>Pseudomonadati</taxon>
        <taxon>Thermodesulfobacteriota</taxon>
        <taxon>Desulfomonilia</taxon>
        <taxon>Desulfomonilales</taxon>
        <taxon>Desulfomonilaceae</taxon>
        <taxon>Desulfomonile</taxon>
    </lineage>
</organism>
<dbReference type="RefSeq" id="WP_014808761.1">
    <property type="nucleotide sequence ID" value="NC_018025.1"/>
</dbReference>
<evidence type="ECO:0000259" key="1">
    <source>
        <dbReference type="Pfam" id="PF02492"/>
    </source>
</evidence>
<proteinExistence type="predicted"/>
<dbReference type="eggNOG" id="COG0523">
    <property type="taxonomic scope" value="Bacteria"/>
</dbReference>
<name>I4C214_DESTA</name>
<dbReference type="KEGG" id="dti:Desti_0884"/>
<protein>
    <submittedName>
        <fullName evidence="2">Putative GTPase, G3E family</fullName>
    </submittedName>
</protein>
<evidence type="ECO:0000313" key="3">
    <source>
        <dbReference type="Proteomes" id="UP000006055"/>
    </source>
</evidence>
<dbReference type="InterPro" id="IPR003495">
    <property type="entry name" value="CobW/HypB/UreG_nucleotide-bd"/>
</dbReference>
<dbReference type="Proteomes" id="UP000006055">
    <property type="component" value="Chromosome"/>
</dbReference>
<dbReference type="AlphaFoldDB" id="I4C214"/>
<dbReference type="SUPFAM" id="SSF52540">
    <property type="entry name" value="P-loop containing nucleoside triphosphate hydrolases"/>
    <property type="match status" value="1"/>
</dbReference>
<dbReference type="Pfam" id="PF02492">
    <property type="entry name" value="cobW"/>
    <property type="match status" value="1"/>
</dbReference>
<dbReference type="PANTHER" id="PTHR13748:SF62">
    <property type="entry name" value="COBW DOMAIN-CONTAINING PROTEIN"/>
    <property type="match status" value="1"/>
</dbReference>
<dbReference type="HOGENOM" id="CLU_749321_0_0_7"/>
<dbReference type="InterPro" id="IPR051316">
    <property type="entry name" value="Zinc-reg_GTPase_activator"/>
</dbReference>
<dbReference type="PATRIC" id="fig|706587.4.peg.1006"/>